<evidence type="ECO:0000313" key="5">
    <source>
        <dbReference type="Proteomes" id="UP000281245"/>
    </source>
</evidence>
<comment type="caution">
    <text evidence="3">The sequence shown here is derived from an EMBL/GenBank/DDBJ whole genome shotgun (WGS) entry which is preliminary data.</text>
</comment>
<dbReference type="VEuPathDB" id="FungiDB:BTJ68_07178"/>
<reference evidence="4 5" key="1">
    <citation type="journal article" date="2018" name="BMC Genomics">
        <title>Genomic evidence for intraspecific hybridization in a clonal and extremely halotolerant yeast.</title>
        <authorList>
            <person name="Gostincar C."/>
            <person name="Stajich J.E."/>
            <person name="Zupancic J."/>
            <person name="Zalar P."/>
            <person name="Gunde-Cimerman N."/>
        </authorList>
    </citation>
    <scope>NUCLEOTIDE SEQUENCE [LARGE SCALE GENOMIC DNA]</scope>
    <source>
        <strain evidence="2 5">EXF-6656</strain>
        <strain evidence="3 4">EXF-6669</strain>
    </source>
</reference>
<feature type="domain" description="Amine oxidase" evidence="1">
    <location>
        <begin position="194"/>
        <end position="670"/>
    </location>
</feature>
<proteinExistence type="predicted"/>
<sequence>MQSSAITFKMKYFSRLLATSSLLQISWTASIASRSETIKFQDGIVAEAGGLQNVHVTYTSPLDGELSMHYGSCDATSPSDCHHKLGATHVGEHELAKRHAAYPSQRPSRFVWLPPNDAVSGGCLHAFSDGMPMGRSAPVTIVKRQQRRWTAAADIMDAEGPWFDGVKYLQEKEPGDVFVASQKSKTIGIIGGGMSGLMTAHLLDSVGFHDWTIVEASGRIGGRVHTSYLNGTRPDQYQYQEMGPMRFPVSITMNNETIPIQDHRMVFQLADVLNAQNGNESDYMVNFIPWYQNTPNTPANTAKRRPDGTVPGRSEVEDNLAYATNTNLTYSNATAVAGAEEDAEQWIDLDTDKMRSFASNIFQAHKQAVEDGYFDYSEAGYLYYKLGWSKNITDQADGFTDDSPSWPYESVYFSATEWRTIDQGLSKLPEAFGPQVLNRTVFDTSVQGMVWNETTEKMSVQYRNKNLFDIEPDGEMEFDYVVSAVPFTRARIWHPMPDYSSLLSRAIQSMGYQSACKVALHFETRFWEHSEHPIYGGCGSSNIPGIGSICYPSYNINATGPGVILASYVSDSTVPALSALSEEENVARVLRAMVETHGIVAKEQYTGAHDRICWANMENQAGAWCSPIVGQQDLYLPAYFHTEKHTVFVGEHTSYTHAWIWSALESAVRGTTQLLLDMGMVDEAKEITSFWMARWIHM</sequence>
<gene>
    <name evidence="3" type="ORF">D0867_00846</name>
    <name evidence="2" type="ORF">D0869_04192</name>
</gene>
<accession>A0A3M7ACE3</accession>
<dbReference type="Gene3D" id="3.50.50.60">
    <property type="entry name" value="FAD/NAD(P)-binding domain"/>
    <property type="match status" value="1"/>
</dbReference>
<evidence type="ECO:0000313" key="2">
    <source>
        <dbReference type="EMBL" id="RMX84947.1"/>
    </source>
</evidence>
<dbReference type="GO" id="GO:0009063">
    <property type="term" value="P:amino acid catabolic process"/>
    <property type="evidence" value="ECO:0007669"/>
    <property type="project" value="TreeGrafter"/>
</dbReference>
<dbReference type="GO" id="GO:0001716">
    <property type="term" value="F:L-amino-acid oxidase activity"/>
    <property type="evidence" value="ECO:0007669"/>
    <property type="project" value="TreeGrafter"/>
</dbReference>
<evidence type="ECO:0000259" key="1">
    <source>
        <dbReference type="Pfam" id="PF01593"/>
    </source>
</evidence>
<dbReference type="PANTHER" id="PTHR10742:SF382">
    <property type="entry name" value="AMINE OXIDASE DOMAIN-CONTAINING PROTEIN"/>
    <property type="match status" value="1"/>
</dbReference>
<dbReference type="InterPro" id="IPR036188">
    <property type="entry name" value="FAD/NAD-bd_sf"/>
</dbReference>
<organism evidence="3 4">
    <name type="scientific">Hortaea werneckii</name>
    <name type="common">Black yeast</name>
    <name type="synonym">Cladosporium werneckii</name>
    <dbReference type="NCBI Taxonomy" id="91943"/>
    <lineage>
        <taxon>Eukaryota</taxon>
        <taxon>Fungi</taxon>
        <taxon>Dikarya</taxon>
        <taxon>Ascomycota</taxon>
        <taxon>Pezizomycotina</taxon>
        <taxon>Dothideomycetes</taxon>
        <taxon>Dothideomycetidae</taxon>
        <taxon>Mycosphaerellales</taxon>
        <taxon>Teratosphaeriaceae</taxon>
        <taxon>Hortaea</taxon>
    </lineage>
</organism>
<protein>
    <recommendedName>
        <fullName evidence="1">Amine oxidase domain-containing protein</fullName>
    </recommendedName>
</protein>
<dbReference type="Proteomes" id="UP000281245">
    <property type="component" value="Unassembled WGS sequence"/>
</dbReference>
<dbReference type="InterPro" id="IPR002937">
    <property type="entry name" value="Amino_oxidase"/>
</dbReference>
<dbReference type="InterPro" id="IPR050281">
    <property type="entry name" value="Flavin_monoamine_oxidase"/>
</dbReference>
<dbReference type="Gene3D" id="1.20.1440.240">
    <property type="match status" value="1"/>
</dbReference>
<dbReference type="EMBL" id="QWIL01000043">
    <property type="protein sequence ID" value="RMY25246.1"/>
    <property type="molecule type" value="Genomic_DNA"/>
</dbReference>
<dbReference type="SUPFAM" id="SSF54373">
    <property type="entry name" value="FAD-linked reductases, C-terminal domain"/>
    <property type="match status" value="1"/>
</dbReference>
<dbReference type="Gene3D" id="3.90.660.10">
    <property type="match status" value="1"/>
</dbReference>
<dbReference type="Pfam" id="PF01593">
    <property type="entry name" value="Amino_oxidase"/>
    <property type="match status" value="1"/>
</dbReference>
<evidence type="ECO:0000313" key="3">
    <source>
        <dbReference type="EMBL" id="RMY25246.1"/>
    </source>
</evidence>
<dbReference type="PANTHER" id="PTHR10742">
    <property type="entry name" value="FLAVIN MONOAMINE OXIDASE"/>
    <property type="match status" value="1"/>
</dbReference>
<dbReference type="AlphaFoldDB" id="A0A3M7ACE3"/>
<dbReference type="Proteomes" id="UP000271337">
    <property type="component" value="Unassembled WGS sequence"/>
</dbReference>
<evidence type="ECO:0000313" key="4">
    <source>
        <dbReference type="Proteomes" id="UP000271337"/>
    </source>
</evidence>
<name>A0A3M7ACE3_HORWE</name>
<dbReference type="OrthoDB" id="7777654at2759"/>
<dbReference type="EMBL" id="QWIJ01000251">
    <property type="protein sequence ID" value="RMX84947.1"/>
    <property type="molecule type" value="Genomic_DNA"/>
</dbReference>
<dbReference type="SUPFAM" id="SSF51905">
    <property type="entry name" value="FAD/NAD(P)-binding domain"/>
    <property type="match status" value="1"/>
</dbReference>